<evidence type="ECO:0000313" key="2">
    <source>
        <dbReference type="EMBL" id="ARJ50095.1"/>
    </source>
</evidence>
<dbReference type="GO" id="GO:0005524">
    <property type="term" value="F:ATP binding"/>
    <property type="evidence" value="ECO:0007669"/>
    <property type="project" value="UniProtKB-KW"/>
</dbReference>
<sequence>MKTAQQLFHERLSAHRKEKNYYNKFIFNGHFSVFLVVLIGAFILGYGQWLQHMPSNINYALCVSVVLSMTSIFPLKTLLQDADRLFLLPFEKKMAAYIQKSVIHSYFSRMPLQILMLIIFYPLWHTAYPEHMKDFMIVVILALIFPFLSLLLKWEWYRYGLENWSIWLLLFVLHLCGYYVILAASDVSAFVAVFALVLLWLLLKRLNRTQLFPWVFMIAQAQQQQMNYYKFVNMFTDVKGLQEQAVRRRYLDFLLKTPRPFDQTKLYPFLFKRNFLRGKDALNMTIRLIVIIAGLMIWLHHPVVNVIMGSLAMYLIVLQMSQFYTQEAYSLWPQVWPVSEEYVIEGYRKFLQQMVYIIGTLLSIVYIILHSNYFYAVVLFFVIGFYTTRSTIKKLKYQEHLLKD</sequence>
<keyword evidence="1" id="KW-1133">Transmembrane helix</keyword>
<feature type="transmembrane region" description="Helical" evidence="1">
    <location>
        <begin position="187"/>
        <end position="203"/>
    </location>
</feature>
<keyword evidence="1" id="KW-0472">Membrane</keyword>
<reference evidence="2 3" key="1">
    <citation type="submission" date="2017-04" db="EMBL/GenBank/DDBJ databases">
        <authorList>
            <person name="Veseli I.A."/>
            <person name="Tang C."/>
            <person name="Pombert J.-F."/>
        </authorList>
    </citation>
    <scope>NUCLEOTIDE SEQUENCE [LARGE SCALE GENOMIC DNA]</scope>
    <source>
        <strain evidence="2 3">ATCC 700373</strain>
    </source>
</reference>
<name>A0AAC9RSR3_9STAP</name>
<keyword evidence="2" id="KW-0547">Nucleotide-binding</keyword>
<proteinExistence type="predicted"/>
<feature type="transmembrane region" description="Helical" evidence="1">
    <location>
        <begin position="21"/>
        <end position="45"/>
    </location>
</feature>
<dbReference type="EMBL" id="CP020773">
    <property type="protein sequence ID" value="ARJ50095.1"/>
    <property type="molecule type" value="Genomic_DNA"/>
</dbReference>
<keyword evidence="3" id="KW-1185">Reference proteome</keyword>
<keyword evidence="1" id="KW-0812">Transmembrane</keyword>
<dbReference type="InterPro" id="IPR010288">
    <property type="entry name" value="EcsB_ABC"/>
</dbReference>
<feature type="transmembrane region" description="Helical" evidence="1">
    <location>
        <begin position="281"/>
        <end position="300"/>
    </location>
</feature>
<gene>
    <name evidence="2" type="ORF">B5P37_01400</name>
</gene>
<evidence type="ECO:0000256" key="1">
    <source>
        <dbReference type="SAM" id="Phobius"/>
    </source>
</evidence>
<dbReference type="PIRSF" id="PIRSF037259">
    <property type="entry name" value="EcsB_ABC"/>
    <property type="match status" value="1"/>
</dbReference>
<feature type="transmembrane region" description="Helical" evidence="1">
    <location>
        <begin position="164"/>
        <end position="181"/>
    </location>
</feature>
<dbReference type="Proteomes" id="UP000242864">
    <property type="component" value="Chromosome"/>
</dbReference>
<organism evidence="2 3">
    <name type="scientific">Staphylococcus lutrae</name>
    <dbReference type="NCBI Taxonomy" id="155085"/>
    <lineage>
        <taxon>Bacteria</taxon>
        <taxon>Bacillati</taxon>
        <taxon>Bacillota</taxon>
        <taxon>Bacilli</taxon>
        <taxon>Bacillales</taxon>
        <taxon>Staphylococcaceae</taxon>
        <taxon>Staphylococcus</taxon>
    </lineage>
</organism>
<dbReference type="Pfam" id="PF05975">
    <property type="entry name" value="EcsB"/>
    <property type="match status" value="1"/>
</dbReference>
<accession>A0AAC9RSR3</accession>
<evidence type="ECO:0000313" key="3">
    <source>
        <dbReference type="Proteomes" id="UP000242864"/>
    </source>
</evidence>
<dbReference type="RefSeq" id="WP_085236389.1">
    <property type="nucleotide sequence ID" value="NZ_CP020773.1"/>
</dbReference>
<protein>
    <submittedName>
        <fullName evidence="2">Multidrug ABC transporter ATP-binding protein</fullName>
    </submittedName>
</protein>
<dbReference type="NCBIfam" id="NF047570">
    <property type="entry name" value="ABC_perm_EcsB"/>
    <property type="match status" value="1"/>
</dbReference>
<dbReference type="KEGG" id="slz:B5P37_01400"/>
<dbReference type="AlphaFoldDB" id="A0AAC9RSR3"/>
<keyword evidence="2" id="KW-0067">ATP-binding</keyword>
<dbReference type="GO" id="GO:0016020">
    <property type="term" value="C:membrane"/>
    <property type="evidence" value="ECO:0007669"/>
    <property type="project" value="InterPro"/>
</dbReference>
<feature type="transmembrane region" description="Helical" evidence="1">
    <location>
        <begin position="374"/>
        <end position="392"/>
    </location>
</feature>
<feature type="transmembrane region" description="Helical" evidence="1">
    <location>
        <begin position="57"/>
        <end position="75"/>
    </location>
</feature>
<feature type="transmembrane region" description="Helical" evidence="1">
    <location>
        <begin position="102"/>
        <end position="123"/>
    </location>
</feature>
<feature type="transmembrane region" description="Helical" evidence="1">
    <location>
        <begin position="135"/>
        <end position="152"/>
    </location>
</feature>